<dbReference type="Pfam" id="PF14543">
    <property type="entry name" value="TAXi_N"/>
    <property type="match status" value="1"/>
</dbReference>
<keyword evidence="6" id="KW-1185">Reference proteome</keyword>
<dbReference type="Pfam" id="PF14541">
    <property type="entry name" value="TAXi_C"/>
    <property type="match status" value="1"/>
</dbReference>
<accession>A0AAD8T5C3</accession>
<evidence type="ECO:0000256" key="3">
    <source>
        <dbReference type="SAM" id="SignalP"/>
    </source>
</evidence>
<evidence type="ECO:0000256" key="1">
    <source>
        <dbReference type="ARBA" id="ARBA00007447"/>
    </source>
</evidence>
<dbReference type="InterPro" id="IPR001461">
    <property type="entry name" value="Aspartic_peptidase_A1"/>
</dbReference>
<dbReference type="CDD" id="cd05489">
    <property type="entry name" value="xylanase_inhibitor_I_like"/>
    <property type="match status" value="1"/>
</dbReference>
<comment type="caution">
    <text evidence="5">The sequence shown here is derived from an EMBL/GenBank/DDBJ whole genome shotgun (WGS) entry which is preliminary data.</text>
</comment>
<reference evidence="5" key="1">
    <citation type="submission" date="2023-07" db="EMBL/GenBank/DDBJ databases">
        <title>A chromosome-level genome assembly of Lolium multiflorum.</title>
        <authorList>
            <person name="Chen Y."/>
            <person name="Copetti D."/>
            <person name="Kolliker R."/>
            <person name="Studer B."/>
        </authorList>
    </citation>
    <scope>NUCLEOTIDE SEQUENCE</scope>
    <source>
        <strain evidence="5">02402/16</strain>
        <tissue evidence="5">Leaf</tissue>
    </source>
</reference>
<dbReference type="Proteomes" id="UP001231189">
    <property type="component" value="Unassembled WGS sequence"/>
</dbReference>
<evidence type="ECO:0000313" key="5">
    <source>
        <dbReference type="EMBL" id="KAK1669644.1"/>
    </source>
</evidence>
<dbReference type="InterPro" id="IPR021109">
    <property type="entry name" value="Peptidase_aspartic_dom_sf"/>
</dbReference>
<dbReference type="InterPro" id="IPR032861">
    <property type="entry name" value="TAXi_N"/>
</dbReference>
<dbReference type="InterPro" id="IPR033121">
    <property type="entry name" value="PEPTIDASE_A1"/>
</dbReference>
<dbReference type="PANTHER" id="PTHR47965">
    <property type="entry name" value="ASPARTYL PROTEASE-RELATED"/>
    <property type="match status" value="1"/>
</dbReference>
<evidence type="ECO:0000259" key="4">
    <source>
        <dbReference type="PROSITE" id="PS51767"/>
    </source>
</evidence>
<dbReference type="InterPro" id="IPR032799">
    <property type="entry name" value="TAXi_C"/>
</dbReference>
<keyword evidence="2 3" id="KW-0732">Signal</keyword>
<evidence type="ECO:0000256" key="2">
    <source>
        <dbReference type="ARBA" id="ARBA00022729"/>
    </source>
</evidence>
<protein>
    <recommendedName>
        <fullName evidence="4">Peptidase A1 domain-containing protein</fullName>
    </recommendedName>
</protein>
<sequence>MSQLLLLLLVLAASLAWPASCKPLPVVVPVTKDPVTSLYTIPFYDGANLVVDIAGPLVWSTCQRGHLPAKFACKSDTCKLANAYPVPGCSAAGCGHDPRKDRTCTAYPYNPVTGACAAGSLVHTRFIANTTDGKNPVNQVSVRAVSACGTTKKLMASLPLGASGVAGLAGTALALPAQVTSSQKVARKFLLCLPGGGSYGDGVAIFGGGPLYLLEGQPEFTQSLEYTPLLTKKDSPAYYVTVKYLALDNSRVPLPPRALGTGGVALRTTEPYTTLRTDVYRPFVAAFGKAMAAQWQYARVVKPVAPFGLCYDARTLVNAHSGYMVPSVTLALDGGKKWTMAGVNSMVDVKQGTACLAFVEMKGVKAGDVNAPAVVVGGFQMENFVLQFDLEKKRLGFLRLPFYTPTYRFKSPIKRAWLVPGEVEVATCGPDEEQRATEPEP</sequence>
<feature type="chain" id="PRO_5042057939" description="Peptidase A1 domain-containing protein" evidence="3">
    <location>
        <begin position="22"/>
        <end position="441"/>
    </location>
</feature>
<dbReference type="PROSITE" id="PS51767">
    <property type="entry name" value="PEPTIDASE_A1"/>
    <property type="match status" value="1"/>
</dbReference>
<dbReference type="InterPro" id="IPR033868">
    <property type="entry name" value="Xylanase_inhibitor_I-like"/>
</dbReference>
<dbReference type="EMBL" id="JAUUTY010000003">
    <property type="protein sequence ID" value="KAK1669644.1"/>
    <property type="molecule type" value="Genomic_DNA"/>
</dbReference>
<dbReference type="SUPFAM" id="SSF50630">
    <property type="entry name" value="Acid proteases"/>
    <property type="match status" value="1"/>
</dbReference>
<dbReference type="Gene3D" id="2.40.70.10">
    <property type="entry name" value="Acid Proteases"/>
    <property type="match status" value="2"/>
</dbReference>
<dbReference type="FunFam" id="2.40.70.10:FF:000088">
    <property type="entry name" value="Eukaryotic aspartyl protease family protein"/>
    <property type="match status" value="1"/>
</dbReference>
<feature type="domain" description="Peptidase A1" evidence="4">
    <location>
        <begin position="35"/>
        <end position="398"/>
    </location>
</feature>
<gene>
    <name evidence="5" type="ORF">QYE76_057803</name>
</gene>
<dbReference type="FunFam" id="2.40.70.10:FF:000075">
    <property type="entry name" value="Putative xylanase inhibitor"/>
    <property type="match status" value="1"/>
</dbReference>
<dbReference type="PANTHER" id="PTHR47965:SF61">
    <property type="entry name" value="OS01G0937100 PROTEIN"/>
    <property type="match status" value="1"/>
</dbReference>
<comment type="similarity">
    <text evidence="1">Belongs to the peptidase A1 family.</text>
</comment>
<name>A0AAD8T5C3_LOLMU</name>
<organism evidence="5 6">
    <name type="scientific">Lolium multiflorum</name>
    <name type="common">Italian ryegrass</name>
    <name type="synonym">Lolium perenne subsp. multiflorum</name>
    <dbReference type="NCBI Taxonomy" id="4521"/>
    <lineage>
        <taxon>Eukaryota</taxon>
        <taxon>Viridiplantae</taxon>
        <taxon>Streptophyta</taxon>
        <taxon>Embryophyta</taxon>
        <taxon>Tracheophyta</taxon>
        <taxon>Spermatophyta</taxon>
        <taxon>Magnoliopsida</taxon>
        <taxon>Liliopsida</taxon>
        <taxon>Poales</taxon>
        <taxon>Poaceae</taxon>
        <taxon>BOP clade</taxon>
        <taxon>Pooideae</taxon>
        <taxon>Poodae</taxon>
        <taxon>Poeae</taxon>
        <taxon>Poeae Chloroplast Group 2 (Poeae type)</taxon>
        <taxon>Loliodinae</taxon>
        <taxon>Loliinae</taxon>
        <taxon>Lolium</taxon>
    </lineage>
</organism>
<evidence type="ECO:0000313" key="6">
    <source>
        <dbReference type="Proteomes" id="UP001231189"/>
    </source>
</evidence>
<feature type="signal peptide" evidence="3">
    <location>
        <begin position="1"/>
        <end position="21"/>
    </location>
</feature>
<dbReference type="GO" id="GO:0004190">
    <property type="term" value="F:aspartic-type endopeptidase activity"/>
    <property type="evidence" value="ECO:0007669"/>
    <property type="project" value="InterPro"/>
</dbReference>
<dbReference type="AlphaFoldDB" id="A0AAD8T5C3"/>
<dbReference type="GO" id="GO:0006508">
    <property type="term" value="P:proteolysis"/>
    <property type="evidence" value="ECO:0007669"/>
    <property type="project" value="InterPro"/>
</dbReference>
<proteinExistence type="inferred from homology"/>